<comment type="subcellular location">
    <subcellularLocation>
        <location evidence="1 11">Cytoplasm</location>
    </subcellularLocation>
</comment>
<comment type="subunit">
    <text evidence="3 11">Monomer.</text>
</comment>
<evidence type="ECO:0000313" key="15">
    <source>
        <dbReference type="EMBL" id="PWW07697.1"/>
    </source>
</evidence>
<organism evidence="15 16">
    <name type="scientific">Mangrovibacter plantisponsor</name>
    <dbReference type="NCBI Taxonomy" id="451513"/>
    <lineage>
        <taxon>Bacteria</taxon>
        <taxon>Pseudomonadati</taxon>
        <taxon>Pseudomonadota</taxon>
        <taxon>Gammaproteobacteria</taxon>
        <taxon>Enterobacterales</taxon>
        <taxon>Enterobacteriaceae</taxon>
        <taxon>Mangrovibacter</taxon>
    </lineage>
</organism>
<dbReference type="EC" id="6.1.1.19" evidence="11"/>
<dbReference type="InterPro" id="IPR014729">
    <property type="entry name" value="Rossmann-like_a/b/a_fold"/>
</dbReference>
<dbReference type="HAMAP" id="MF_00123">
    <property type="entry name" value="Arg_tRNA_synth"/>
    <property type="match status" value="1"/>
</dbReference>
<dbReference type="PANTHER" id="PTHR11956">
    <property type="entry name" value="ARGINYL-TRNA SYNTHETASE"/>
    <property type="match status" value="1"/>
</dbReference>
<dbReference type="SMART" id="SM00836">
    <property type="entry name" value="DALR_1"/>
    <property type="match status" value="1"/>
</dbReference>
<dbReference type="CDD" id="cd07956">
    <property type="entry name" value="Anticodon_Ia_Arg"/>
    <property type="match status" value="1"/>
</dbReference>
<reference evidence="15 16" key="1">
    <citation type="submission" date="2018-05" db="EMBL/GenBank/DDBJ databases">
        <title>Genomic Encyclopedia of Type Strains, Phase IV (KMG-IV): sequencing the most valuable type-strain genomes for metagenomic binning, comparative biology and taxonomic classification.</title>
        <authorList>
            <person name="Goeker M."/>
        </authorList>
    </citation>
    <scope>NUCLEOTIDE SEQUENCE [LARGE SCALE GENOMIC DNA]</scope>
    <source>
        <strain evidence="15 16">DSM 19579</strain>
    </source>
</reference>
<feature type="domain" description="Arginyl tRNA synthetase N-terminal" evidence="14">
    <location>
        <begin position="51"/>
        <end position="133"/>
    </location>
</feature>
<evidence type="ECO:0000259" key="14">
    <source>
        <dbReference type="SMART" id="SM01016"/>
    </source>
</evidence>
<dbReference type="SUPFAM" id="SSF47323">
    <property type="entry name" value="Anticodon-binding domain of a subclass of class I aminoacyl-tRNA synthetases"/>
    <property type="match status" value="1"/>
</dbReference>
<dbReference type="AlphaFoldDB" id="A0A317PYZ8"/>
<dbReference type="Gene3D" id="1.10.730.10">
    <property type="entry name" value="Isoleucyl-tRNA Synthetase, Domain 1"/>
    <property type="match status" value="1"/>
</dbReference>
<dbReference type="FunFam" id="1.10.730.10:FF:000001">
    <property type="entry name" value="Arginine--tRNA ligase"/>
    <property type="match status" value="1"/>
</dbReference>
<keyword evidence="9 11" id="KW-0030">Aminoacyl-tRNA synthetase</keyword>
<dbReference type="InterPro" id="IPR001412">
    <property type="entry name" value="aa-tRNA-synth_I_CS"/>
</dbReference>
<evidence type="ECO:0000256" key="2">
    <source>
        <dbReference type="ARBA" id="ARBA00005594"/>
    </source>
</evidence>
<keyword evidence="7 11" id="KW-0067">ATP-binding</keyword>
<dbReference type="InterPro" id="IPR035684">
    <property type="entry name" value="ArgRS_core"/>
</dbReference>
<keyword evidence="8 11" id="KW-0648">Protein biosynthesis</keyword>
<dbReference type="SUPFAM" id="SSF55190">
    <property type="entry name" value="Arginyl-tRNA synthetase (ArgRS), N-terminal 'additional' domain"/>
    <property type="match status" value="1"/>
</dbReference>
<dbReference type="GO" id="GO:0004814">
    <property type="term" value="F:arginine-tRNA ligase activity"/>
    <property type="evidence" value="ECO:0007669"/>
    <property type="project" value="UniProtKB-UniRule"/>
</dbReference>
<dbReference type="FunFam" id="3.30.1360.70:FF:000001">
    <property type="entry name" value="Arginine--tRNA ligase"/>
    <property type="match status" value="1"/>
</dbReference>
<dbReference type="InterPro" id="IPR036695">
    <property type="entry name" value="Arg-tRNA-synth_N_sf"/>
</dbReference>
<sequence length="622" mass="68497">MPPEAGTPGNGGSLTDAFGQMQYNRALISVCTRFLSGNRAAKKGIQVNIQALLSDKVSQALIAAGASTDCEPQVRQSAKVQFGDYQANGVMAQAKKLGMPPRQLAEKVLENLDLTGIASKVEIAGPGFINIFLDPVFLAAQVEQAVVSERAGVSTIATPETIVIDYSAPNVAKEMHVGHLRSTIIGDAAARTLSFLGHKVIRANHVGDWGTQFGMLIAFLEKQQQENAGEMALADLEGFYREAKKHYDEDEAFAERARGYVVKLQGGDEYCREMWRKLVDITMTQNQITYDRLNVTLTRDDVMGESLYNAMLPGIVADLKAKGLAVESEGATVVFLDEFKNKEGEPMGVIIQKKDGGYLYTTTDIACAKYRYETLHADRVLYYIDSRQHQHLMQAWTIVRKAGYVPESVPLEHHMFGMMLGKDGKPFKTRAGGTVKLADLLDEALERARKLVSEKNPDMPADELNALANAVGIGAVKYADLSKNRTTDYVFDWDNMLAFEGNTAPYMQYAYTRVLSVFRKAGIDEQSITAPVVIGNERESVLAARLLQLEETLAVVVRDGTPHVMCAYLYDVAGLFSAFYEHCPILSAEQPVRDSRLQLARLTAKVLKIGLDTLGIETVERM</sequence>
<comment type="caution">
    <text evidence="15">The sequence shown here is derived from an EMBL/GenBank/DDBJ whole genome shotgun (WGS) entry which is preliminary data.</text>
</comment>
<keyword evidence="6 11" id="KW-0547">Nucleotide-binding</keyword>
<protein>
    <recommendedName>
        <fullName evidence="11">Arginine--tRNA ligase</fullName>
        <ecNumber evidence="11">6.1.1.19</ecNumber>
    </recommendedName>
    <alternativeName>
        <fullName evidence="11">Arginyl-tRNA synthetase</fullName>
        <shortName evidence="11">ArgRS</shortName>
    </alternativeName>
</protein>
<name>A0A317PYZ8_9ENTR</name>
<dbReference type="CDD" id="cd00671">
    <property type="entry name" value="ArgRS_core"/>
    <property type="match status" value="1"/>
</dbReference>
<evidence type="ECO:0000256" key="12">
    <source>
        <dbReference type="RuleBase" id="RU363038"/>
    </source>
</evidence>
<evidence type="ECO:0000256" key="11">
    <source>
        <dbReference type="HAMAP-Rule" id="MF_00123"/>
    </source>
</evidence>
<proteinExistence type="inferred from homology"/>
<dbReference type="Pfam" id="PF03485">
    <property type="entry name" value="Arg_tRNA_synt_N"/>
    <property type="match status" value="1"/>
</dbReference>
<dbReference type="InterPro" id="IPR009080">
    <property type="entry name" value="tRNAsynth_Ia_anticodon-bd"/>
</dbReference>
<dbReference type="InterPro" id="IPR008909">
    <property type="entry name" value="DALR_anticod-bd"/>
</dbReference>
<feature type="short sequence motif" description="'HIGH' region" evidence="11">
    <location>
        <begin position="169"/>
        <end position="179"/>
    </location>
</feature>
<dbReference type="GO" id="GO:0006420">
    <property type="term" value="P:arginyl-tRNA aminoacylation"/>
    <property type="evidence" value="ECO:0007669"/>
    <property type="project" value="UniProtKB-UniRule"/>
</dbReference>
<dbReference type="PANTHER" id="PTHR11956:SF5">
    <property type="entry name" value="ARGININE--TRNA LIGASE, CYTOPLASMIC"/>
    <property type="match status" value="1"/>
</dbReference>
<evidence type="ECO:0000313" key="16">
    <source>
        <dbReference type="Proteomes" id="UP000246744"/>
    </source>
</evidence>
<dbReference type="Gene3D" id="3.40.50.620">
    <property type="entry name" value="HUPs"/>
    <property type="match status" value="1"/>
</dbReference>
<dbReference type="Pfam" id="PF05746">
    <property type="entry name" value="DALR_1"/>
    <property type="match status" value="1"/>
</dbReference>
<feature type="domain" description="DALR anticodon binding" evidence="13">
    <location>
        <begin position="507"/>
        <end position="622"/>
    </location>
</feature>
<dbReference type="GO" id="GO:0005737">
    <property type="term" value="C:cytoplasm"/>
    <property type="evidence" value="ECO:0007669"/>
    <property type="project" value="UniProtKB-SubCell"/>
</dbReference>
<evidence type="ECO:0000256" key="1">
    <source>
        <dbReference type="ARBA" id="ARBA00004496"/>
    </source>
</evidence>
<dbReference type="PROSITE" id="PS00178">
    <property type="entry name" value="AA_TRNA_LIGASE_I"/>
    <property type="match status" value="1"/>
</dbReference>
<dbReference type="SMART" id="SM01016">
    <property type="entry name" value="Arg_tRNA_synt_N"/>
    <property type="match status" value="1"/>
</dbReference>
<keyword evidence="16" id="KW-1185">Reference proteome</keyword>
<dbReference type="SUPFAM" id="SSF52374">
    <property type="entry name" value="Nucleotidylyl transferase"/>
    <property type="match status" value="1"/>
</dbReference>
<dbReference type="Pfam" id="PF00750">
    <property type="entry name" value="tRNA-synt_1d"/>
    <property type="match status" value="1"/>
</dbReference>
<gene>
    <name evidence="11" type="primary">argS</name>
    <name evidence="15" type="ORF">DES37_108122</name>
</gene>
<evidence type="ECO:0000256" key="5">
    <source>
        <dbReference type="ARBA" id="ARBA00022598"/>
    </source>
</evidence>
<accession>A0A317PYZ8</accession>
<dbReference type="PRINTS" id="PR01038">
    <property type="entry name" value="TRNASYNTHARG"/>
</dbReference>
<keyword evidence="5 11" id="KW-0436">Ligase</keyword>
<dbReference type="Proteomes" id="UP000246744">
    <property type="component" value="Unassembled WGS sequence"/>
</dbReference>
<evidence type="ECO:0000256" key="7">
    <source>
        <dbReference type="ARBA" id="ARBA00022840"/>
    </source>
</evidence>
<evidence type="ECO:0000256" key="8">
    <source>
        <dbReference type="ARBA" id="ARBA00022917"/>
    </source>
</evidence>
<comment type="catalytic activity">
    <reaction evidence="10 11">
        <text>tRNA(Arg) + L-arginine + ATP = L-arginyl-tRNA(Arg) + AMP + diphosphate</text>
        <dbReference type="Rhea" id="RHEA:20301"/>
        <dbReference type="Rhea" id="RHEA-COMP:9658"/>
        <dbReference type="Rhea" id="RHEA-COMP:9673"/>
        <dbReference type="ChEBI" id="CHEBI:30616"/>
        <dbReference type="ChEBI" id="CHEBI:32682"/>
        <dbReference type="ChEBI" id="CHEBI:33019"/>
        <dbReference type="ChEBI" id="CHEBI:78442"/>
        <dbReference type="ChEBI" id="CHEBI:78513"/>
        <dbReference type="ChEBI" id="CHEBI:456215"/>
        <dbReference type="EC" id="6.1.1.19"/>
    </reaction>
</comment>
<keyword evidence="4 11" id="KW-0963">Cytoplasm</keyword>
<evidence type="ECO:0000256" key="3">
    <source>
        <dbReference type="ARBA" id="ARBA00011245"/>
    </source>
</evidence>
<evidence type="ECO:0000259" key="13">
    <source>
        <dbReference type="SMART" id="SM00836"/>
    </source>
</evidence>
<evidence type="ECO:0000256" key="10">
    <source>
        <dbReference type="ARBA" id="ARBA00049339"/>
    </source>
</evidence>
<evidence type="ECO:0000256" key="4">
    <source>
        <dbReference type="ARBA" id="ARBA00022490"/>
    </source>
</evidence>
<dbReference type="FunFam" id="3.40.50.620:FF:000030">
    <property type="entry name" value="Arginine--tRNA ligase"/>
    <property type="match status" value="1"/>
</dbReference>
<dbReference type="NCBIfam" id="TIGR00456">
    <property type="entry name" value="argS"/>
    <property type="match status" value="1"/>
</dbReference>
<dbReference type="InterPro" id="IPR001278">
    <property type="entry name" value="Arg-tRNA-ligase"/>
</dbReference>
<comment type="similarity">
    <text evidence="2 11 12">Belongs to the class-I aminoacyl-tRNA synthetase family.</text>
</comment>
<dbReference type="InterPro" id="IPR005148">
    <property type="entry name" value="Arg-tRNA-synth_N"/>
</dbReference>
<dbReference type="Gene3D" id="3.30.1360.70">
    <property type="entry name" value="Arginyl tRNA synthetase N-terminal domain"/>
    <property type="match status" value="1"/>
</dbReference>
<evidence type="ECO:0000256" key="9">
    <source>
        <dbReference type="ARBA" id="ARBA00023146"/>
    </source>
</evidence>
<evidence type="ECO:0000256" key="6">
    <source>
        <dbReference type="ARBA" id="ARBA00022741"/>
    </source>
</evidence>
<dbReference type="GO" id="GO:0005524">
    <property type="term" value="F:ATP binding"/>
    <property type="evidence" value="ECO:0007669"/>
    <property type="project" value="UniProtKB-UniRule"/>
</dbReference>
<dbReference type="EMBL" id="QGTS01000008">
    <property type="protein sequence ID" value="PWW07697.1"/>
    <property type="molecule type" value="Genomic_DNA"/>
</dbReference>